<organism evidence="2 3">
    <name type="scientific">Pneumocystis wakefieldiae</name>
    <dbReference type="NCBI Taxonomy" id="38082"/>
    <lineage>
        <taxon>Eukaryota</taxon>
        <taxon>Fungi</taxon>
        <taxon>Dikarya</taxon>
        <taxon>Ascomycota</taxon>
        <taxon>Taphrinomycotina</taxon>
        <taxon>Pneumocystomycetes</taxon>
        <taxon>Pneumocystaceae</taxon>
        <taxon>Pneumocystis</taxon>
    </lineage>
</organism>
<dbReference type="EMBL" id="CP054543">
    <property type="protein sequence ID" value="QSL66550.1"/>
    <property type="molecule type" value="Genomic_DNA"/>
</dbReference>
<evidence type="ECO:0000256" key="1">
    <source>
        <dbReference type="SAM" id="MobiDB-lite"/>
    </source>
</evidence>
<feature type="compositionally biased region" description="Basic and acidic residues" evidence="1">
    <location>
        <begin position="56"/>
        <end position="69"/>
    </location>
</feature>
<evidence type="ECO:0000313" key="2">
    <source>
        <dbReference type="EMBL" id="QSL66550.1"/>
    </source>
</evidence>
<name>A0A899FRK9_9ASCO</name>
<feature type="compositionally biased region" description="Basic residues" evidence="1">
    <location>
        <begin position="1"/>
        <end position="14"/>
    </location>
</feature>
<keyword evidence="3" id="KW-1185">Reference proteome</keyword>
<reference evidence="2" key="1">
    <citation type="submission" date="2020-06" db="EMBL/GenBank/DDBJ databases">
        <title>Genomes of multiple members of Pneumocystis genus reveal paths to human pathogen Pneumocystis jirovecii.</title>
        <authorList>
            <person name="Cisse O.H."/>
            <person name="Ma L."/>
            <person name="Dekker J."/>
            <person name="Khil P."/>
            <person name="Jo J."/>
            <person name="Brenchley J."/>
            <person name="Blair R."/>
            <person name="Pahar B."/>
            <person name="Chabe M."/>
            <person name="Van Rompay K.A."/>
            <person name="Keesler R."/>
            <person name="Sukura A."/>
            <person name="Hirsch V."/>
            <person name="Kutty G."/>
            <person name="Liu Y."/>
            <person name="Peng L."/>
            <person name="Chen J."/>
            <person name="Song J."/>
            <person name="Weissenbacher-Lang C."/>
            <person name="Xu J."/>
            <person name="Upham N.S."/>
            <person name="Stajich J.E."/>
            <person name="Cuomo C.A."/>
            <person name="Cushion M.T."/>
            <person name="Kovacs J.A."/>
        </authorList>
    </citation>
    <scope>NUCLEOTIDE SEQUENCE</scope>
    <source>
        <strain evidence="2">2A</strain>
    </source>
</reference>
<dbReference type="Proteomes" id="UP000663699">
    <property type="component" value="Chromosome 12"/>
</dbReference>
<feature type="region of interest" description="Disordered" evidence="1">
    <location>
        <begin position="56"/>
        <end position="79"/>
    </location>
</feature>
<sequence length="137" mass="16672">MKRTKKTKSKRDHYRFKEEGSDIEEEDKRDFSAKKAAKNDKKWRIYDAIDHDERIKHNEREKEENRAINEETEEENIREDSGIKKMGLLEIEQTKNINGVKNKIKEKKSKKELYQRKKELLKDRMKLPIWTGMNFIF</sequence>
<accession>A0A899FRK9</accession>
<feature type="compositionally biased region" description="Basic and acidic residues" evidence="1">
    <location>
        <begin position="15"/>
        <end position="37"/>
    </location>
</feature>
<protein>
    <submittedName>
        <fullName evidence="2">Uncharacterized protein</fullName>
    </submittedName>
</protein>
<dbReference type="AlphaFoldDB" id="A0A899FRK9"/>
<gene>
    <name evidence="2" type="ORF">MERGE_000930</name>
</gene>
<feature type="region of interest" description="Disordered" evidence="1">
    <location>
        <begin position="1"/>
        <end position="37"/>
    </location>
</feature>
<proteinExistence type="predicted"/>
<evidence type="ECO:0000313" key="3">
    <source>
        <dbReference type="Proteomes" id="UP000663699"/>
    </source>
</evidence>